<sequence>MSRARTALIVAQREFTTLLRTPTILVLALGFVVVVAGFVVAAGTGGYLPLILDLVAPMEILVPLLAFAFGYRAIQSDADRGELETIQTYPVSRLSFVGGVFLGRLAGLLPVVLVSLGLSAAAVVFAPGDAVSVVVRHGTVDAPVLFLRFVALTVLFTAVALAVAVAVSAAARSAREALAIAVVLVIALVLGFDATIVAALSGGLIGPDALGTLTALSPNSAYRGLVYTLAVGDVYTRSAPTPSLVAGVAGLTLWFVGALGVAVARVWRG</sequence>
<keyword evidence="1" id="KW-1133">Transmembrane helix</keyword>
<organism evidence="2 3">
    <name type="scientific">Halorientalis persicus</name>
    <dbReference type="NCBI Taxonomy" id="1367881"/>
    <lineage>
        <taxon>Archaea</taxon>
        <taxon>Methanobacteriati</taxon>
        <taxon>Methanobacteriota</taxon>
        <taxon>Stenosarchaea group</taxon>
        <taxon>Halobacteria</taxon>
        <taxon>Halobacteriales</taxon>
        <taxon>Haloarculaceae</taxon>
        <taxon>Halorientalis</taxon>
    </lineage>
</organism>
<dbReference type="GO" id="GO:0140359">
    <property type="term" value="F:ABC-type transporter activity"/>
    <property type="evidence" value="ECO:0007669"/>
    <property type="project" value="InterPro"/>
</dbReference>
<feature type="transmembrane region" description="Helical" evidence="1">
    <location>
        <begin position="177"/>
        <end position="200"/>
    </location>
</feature>
<keyword evidence="1" id="KW-0812">Transmembrane</keyword>
<accession>A0A1H8M424</accession>
<feature type="transmembrane region" description="Helical" evidence="1">
    <location>
        <begin position="94"/>
        <end position="125"/>
    </location>
</feature>
<dbReference type="EMBL" id="FOCX01000008">
    <property type="protein sequence ID" value="SEO12132.1"/>
    <property type="molecule type" value="Genomic_DNA"/>
</dbReference>
<protein>
    <submittedName>
        <fullName evidence="2">ABC-2 type transport system permease protein</fullName>
    </submittedName>
</protein>
<feature type="transmembrane region" description="Helical" evidence="1">
    <location>
        <begin position="244"/>
        <end position="267"/>
    </location>
</feature>
<dbReference type="Pfam" id="PF12679">
    <property type="entry name" value="ABC2_membrane_2"/>
    <property type="match status" value="1"/>
</dbReference>
<dbReference type="PANTHER" id="PTHR43471:SF1">
    <property type="entry name" value="ABC TRANSPORTER PERMEASE PROTEIN NOSY-RELATED"/>
    <property type="match status" value="1"/>
</dbReference>
<dbReference type="RefSeq" id="WP_092659816.1">
    <property type="nucleotide sequence ID" value="NZ_FOCX01000008.1"/>
</dbReference>
<dbReference type="PANTHER" id="PTHR43471">
    <property type="entry name" value="ABC TRANSPORTER PERMEASE"/>
    <property type="match status" value="1"/>
</dbReference>
<feature type="transmembrane region" description="Helical" evidence="1">
    <location>
        <begin position="54"/>
        <end position="74"/>
    </location>
</feature>
<feature type="transmembrane region" description="Helical" evidence="1">
    <location>
        <begin position="21"/>
        <end position="42"/>
    </location>
</feature>
<dbReference type="OrthoDB" id="313530at2157"/>
<proteinExistence type="predicted"/>
<keyword evidence="1" id="KW-0472">Membrane</keyword>
<gene>
    <name evidence="2" type="ORF">SAMN05216388_1008113</name>
</gene>
<evidence type="ECO:0000256" key="1">
    <source>
        <dbReference type="SAM" id="Phobius"/>
    </source>
</evidence>
<reference evidence="3" key="1">
    <citation type="submission" date="2016-10" db="EMBL/GenBank/DDBJ databases">
        <authorList>
            <person name="Varghese N."/>
            <person name="Submissions S."/>
        </authorList>
    </citation>
    <scope>NUCLEOTIDE SEQUENCE [LARGE SCALE GENOMIC DNA]</scope>
    <source>
        <strain evidence="3">IBRC-M 10043</strain>
    </source>
</reference>
<evidence type="ECO:0000313" key="3">
    <source>
        <dbReference type="Proteomes" id="UP000198775"/>
    </source>
</evidence>
<dbReference type="GO" id="GO:0005886">
    <property type="term" value="C:plasma membrane"/>
    <property type="evidence" value="ECO:0007669"/>
    <property type="project" value="UniProtKB-SubCell"/>
</dbReference>
<dbReference type="AlphaFoldDB" id="A0A1H8M424"/>
<evidence type="ECO:0000313" key="2">
    <source>
        <dbReference type="EMBL" id="SEO12132.1"/>
    </source>
</evidence>
<dbReference type="Proteomes" id="UP000198775">
    <property type="component" value="Unassembled WGS sequence"/>
</dbReference>
<name>A0A1H8M424_9EURY</name>
<keyword evidence="3" id="KW-1185">Reference proteome</keyword>
<feature type="transmembrane region" description="Helical" evidence="1">
    <location>
        <begin position="145"/>
        <end position="170"/>
    </location>
</feature>